<dbReference type="KEGG" id="clap:NCTC11466_03521"/>
<accession>A0A447V5S8</accession>
<sequence length="91" mass="11266">MHESMHELLTNPRFGTVVERCLDEKEFIEQFERLSGVNRPPLRRSPFEVMIDKATGFEQSQWEAFFKEFIQFVYRFVWLTWPERNNEEYWK</sequence>
<name>A0A447V5S8_9ENTR</name>
<organism evidence="1 2">
    <name type="scientific">Cedecea lapagei</name>
    <dbReference type="NCBI Taxonomy" id="158823"/>
    <lineage>
        <taxon>Bacteria</taxon>
        <taxon>Pseudomonadati</taxon>
        <taxon>Pseudomonadota</taxon>
        <taxon>Gammaproteobacteria</taxon>
        <taxon>Enterobacterales</taxon>
        <taxon>Enterobacteriaceae</taxon>
        <taxon>Cedecea</taxon>
    </lineage>
</organism>
<evidence type="ECO:0000313" key="2">
    <source>
        <dbReference type="Proteomes" id="UP000274122"/>
    </source>
</evidence>
<dbReference type="EMBL" id="LR134201">
    <property type="protein sequence ID" value="VEC00018.1"/>
    <property type="molecule type" value="Genomic_DNA"/>
</dbReference>
<dbReference type="RefSeq" id="WP_408609085.1">
    <property type="nucleotide sequence ID" value="NZ_LR134201.1"/>
</dbReference>
<reference evidence="1 2" key="1">
    <citation type="submission" date="2018-12" db="EMBL/GenBank/DDBJ databases">
        <authorList>
            <consortium name="Pathogen Informatics"/>
        </authorList>
    </citation>
    <scope>NUCLEOTIDE SEQUENCE [LARGE SCALE GENOMIC DNA]</scope>
    <source>
        <strain evidence="1 2">NCTC11466</strain>
    </source>
</reference>
<dbReference type="AlphaFoldDB" id="A0A447V5S8"/>
<proteinExistence type="predicted"/>
<gene>
    <name evidence="1" type="ORF">NCTC11466_03521</name>
</gene>
<keyword evidence="2" id="KW-1185">Reference proteome</keyword>
<protein>
    <submittedName>
        <fullName evidence="1">Uncharacterized protein</fullName>
    </submittedName>
</protein>
<dbReference type="Proteomes" id="UP000274122">
    <property type="component" value="Chromosome"/>
</dbReference>
<evidence type="ECO:0000313" key="1">
    <source>
        <dbReference type="EMBL" id="VEC00018.1"/>
    </source>
</evidence>